<keyword evidence="3 4" id="KW-1015">Disulfide bond</keyword>
<evidence type="ECO:0000256" key="2">
    <source>
        <dbReference type="ARBA" id="ARBA00022737"/>
    </source>
</evidence>
<feature type="transmembrane region" description="Helical" evidence="5">
    <location>
        <begin position="338"/>
        <end position="358"/>
    </location>
</feature>
<protein>
    <submittedName>
        <fullName evidence="8">Scavenger receptor cysteine-rich type 1 protein M130-like</fullName>
    </submittedName>
</protein>
<dbReference type="PRINTS" id="PR00258">
    <property type="entry name" value="SPERACTRCPTR"/>
</dbReference>
<dbReference type="InterPro" id="IPR036772">
    <property type="entry name" value="SRCR-like_dom_sf"/>
</dbReference>
<proteinExistence type="predicted"/>
<name>A0ABR1A031_HUSHU</name>
<accession>A0ABR1A031</accession>
<keyword evidence="5" id="KW-0812">Transmembrane</keyword>
<comment type="caution">
    <text evidence="8">The sequence shown here is derived from an EMBL/GenBank/DDBJ whole genome shotgun (WGS) entry which is preliminary data.</text>
</comment>
<reference evidence="8 9" key="1">
    <citation type="submission" date="2021-05" db="EMBL/GenBank/DDBJ databases">
        <authorList>
            <person name="Zahm M."/>
            <person name="Klopp C."/>
            <person name="Cabau C."/>
            <person name="Kuhl H."/>
            <person name="Suciu R."/>
            <person name="Ciorpac M."/>
            <person name="Holostenco D."/>
            <person name="Gessner J."/>
            <person name="Wuertz S."/>
            <person name="Hohne C."/>
            <person name="Stock M."/>
            <person name="Gislard M."/>
            <person name="Lluch J."/>
            <person name="Milhes M."/>
            <person name="Lampietro C."/>
            <person name="Lopez Roques C."/>
            <person name="Donnadieu C."/>
            <person name="Du K."/>
            <person name="Schartl M."/>
            <person name="Guiguen Y."/>
        </authorList>
    </citation>
    <scope>NUCLEOTIDE SEQUENCE [LARGE SCALE GENOMIC DNA]</scope>
    <source>
        <strain evidence="8">Hh-F2</strain>
        <tissue evidence="8">Blood</tissue>
    </source>
</reference>
<dbReference type="Pfam" id="PF00530">
    <property type="entry name" value="SRCR"/>
    <property type="match status" value="3"/>
</dbReference>
<dbReference type="SUPFAM" id="SSF56487">
    <property type="entry name" value="SRCR-like"/>
    <property type="match status" value="3"/>
</dbReference>
<feature type="disulfide bond" evidence="4">
    <location>
        <begin position="57"/>
        <end position="118"/>
    </location>
</feature>
<dbReference type="InterPro" id="IPR001190">
    <property type="entry name" value="SRCR"/>
</dbReference>
<comment type="caution">
    <text evidence="4">Lacks conserved residue(s) required for the propagation of feature annotation.</text>
</comment>
<evidence type="ECO:0000256" key="4">
    <source>
        <dbReference type="PROSITE-ProRule" id="PRU00196"/>
    </source>
</evidence>
<dbReference type="EMBL" id="JAHFZB010000004">
    <property type="protein sequence ID" value="KAK6490422.1"/>
    <property type="molecule type" value="Genomic_DNA"/>
</dbReference>
<feature type="disulfide bond" evidence="4">
    <location>
        <begin position="309"/>
        <end position="319"/>
    </location>
</feature>
<dbReference type="SMART" id="SM00202">
    <property type="entry name" value="SR"/>
    <property type="match status" value="3"/>
</dbReference>
<organism evidence="8 9">
    <name type="scientific">Huso huso</name>
    <name type="common">Beluga</name>
    <name type="synonym">Acipenser huso</name>
    <dbReference type="NCBI Taxonomy" id="61971"/>
    <lineage>
        <taxon>Eukaryota</taxon>
        <taxon>Metazoa</taxon>
        <taxon>Chordata</taxon>
        <taxon>Craniata</taxon>
        <taxon>Vertebrata</taxon>
        <taxon>Euteleostomi</taxon>
        <taxon>Actinopterygii</taxon>
        <taxon>Chondrostei</taxon>
        <taxon>Acipenseriformes</taxon>
        <taxon>Acipenseridae</taxon>
        <taxon>Huso</taxon>
    </lineage>
</organism>
<sequence>MWVIWILFIEVHLHTWSTQLRLNGSSPCTGRVEVLYNGHWGRVCSHSWDLPDAEVVCKQLGCGAAVSAPHYKRPGRLPEDRVLNSVGCLGNETQLTECKSSPWGRKDCQHDWDAAVICAESQEGKEALEREGTKKIRLVTVYNTCGGRVELYYRGQWGAVCWNDFGTNEAHVACRQVGCGEAESYSRFYNYIDDVPIWLDRVHCTGNETNLWDCPSDTWGHHECDLRMQAAVICKGALHLSLADGGSPCAGRLELTSSIAKGSFHDDAIDSNVAQVLCWQLDCGSAVSVKTGAYFGETIGPFWIFPVHCNGNESFIWQCNSDLSFSIDSVNYPQKSKFVGVVCSGNCHSFFIIIIYILKRQNKVFRIRLG</sequence>
<keyword evidence="1 6" id="KW-0732">Signal</keyword>
<dbReference type="PANTHER" id="PTHR19331:SF487">
    <property type="entry name" value="SOLUBLE SCAVENGER RECEPTOR CYSTEINE-RICH DOMAIN-CONTAINING PROTEIN SSC5D"/>
    <property type="match status" value="1"/>
</dbReference>
<dbReference type="PANTHER" id="PTHR19331">
    <property type="entry name" value="SCAVENGER RECEPTOR DOMAIN-CONTAINING"/>
    <property type="match status" value="1"/>
</dbReference>
<feature type="disulfide bond" evidence="4">
    <location>
        <begin position="88"/>
        <end position="98"/>
    </location>
</feature>
<dbReference type="PROSITE" id="PS00420">
    <property type="entry name" value="SRCR_1"/>
    <property type="match status" value="2"/>
</dbReference>
<feature type="domain" description="SRCR" evidence="7">
    <location>
        <begin position="136"/>
        <end position="235"/>
    </location>
</feature>
<dbReference type="PROSITE" id="PS50287">
    <property type="entry name" value="SRCR_2"/>
    <property type="match status" value="3"/>
</dbReference>
<dbReference type="Gene3D" id="3.10.250.10">
    <property type="entry name" value="SRCR-like domain"/>
    <property type="match status" value="3"/>
</dbReference>
<keyword evidence="2" id="KW-0677">Repeat</keyword>
<evidence type="ECO:0000313" key="8">
    <source>
        <dbReference type="EMBL" id="KAK6490422.1"/>
    </source>
</evidence>
<keyword evidence="5" id="KW-1133">Transmembrane helix</keyword>
<evidence type="ECO:0000256" key="5">
    <source>
        <dbReference type="SAM" id="Phobius"/>
    </source>
</evidence>
<evidence type="ECO:0000256" key="3">
    <source>
        <dbReference type="ARBA" id="ARBA00023157"/>
    </source>
</evidence>
<dbReference type="Proteomes" id="UP001369086">
    <property type="component" value="Unassembled WGS sequence"/>
</dbReference>
<feature type="disulfide bond" evidence="4">
    <location>
        <begin position="44"/>
        <end position="108"/>
    </location>
</feature>
<feature type="chain" id="PRO_5046459125" evidence="6">
    <location>
        <begin position="18"/>
        <end position="370"/>
    </location>
</feature>
<feature type="domain" description="SRCR" evidence="7">
    <location>
        <begin position="20"/>
        <end position="119"/>
    </location>
</feature>
<keyword evidence="9" id="KW-1185">Reference proteome</keyword>
<feature type="domain" description="SRCR" evidence="7">
    <location>
        <begin position="240"/>
        <end position="344"/>
    </location>
</feature>
<gene>
    <name evidence="8" type="ORF">HHUSO_G4957</name>
</gene>
<evidence type="ECO:0000313" key="9">
    <source>
        <dbReference type="Proteomes" id="UP001369086"/>
    </source>
</evidence>
<evidence type="ECO:0000256" key="6">
    <source>
        <dbReference type="SAM" id="SignalP"/>
    </source>
</evidence>
<evidence type="ECO:0000259" key="7">
    <source>
        <dbReference type="PROSITE" id="PS50287"/>
    </source>
</evidence>
<keyword evidence="5" id="KW-0472">Membrane</keyword>
<feature type="disulfide bond" evidence="4">
    <location>
        <begin position="204"/>
        <end position="214"/>
    </location>
</feature>
<evidence type="ECO:0000256" key="1">
    <source>
        <dbReference type="ARBA" id="ARBA00022729"/>
    </source>
</evidence>
<feature type="signal peptide" evidence="6">
    <location>
        <begin position="1"/>
        <end position="17"/>
    </location>
</feature>